<dbReference type="Pfam" id="PF00535">
    <property type="entry name" value="Glycos_transf_2"/>
    <property type="match status" value="1"/>
</dbReference>
<dbReference type="InterPro" id="IPR029044">
    <property type="entry name" value="Nucleotide-diphossugar_trans"/>
</dbReference>
<dbReference type="PANTHER" id="PTHR43630">
    <property type="entry name" value="POLY-BETA-1,6-N-ACETYL-D-GLUCOSAMINE SYNTHASE"/>
    <property type="match status" value="1"/>
</dbReference>
<dbReference type="OrthoDB" id="9815923at2"/>
<evidence type="ECO:0000256" key="1">
    <source>
        <dbReference type="ARBA" id="ARBA00038494"/>
    </source>
</evidence>
<accession>A0A366L9M5</accession>
<dbReference type="EMBL" id="QNQU01000004">
    <property type="protein sequence ID" value="RBQ09994.1"/>
    <property type="molecule type" value="Genomic_DNA"/>
</dbReference>
<keyword evidence="4" id="KW-1185">Reference proteome</keyword>
<dbReference type="AlphaFoldDB" id="A0A366L9M5"/>
<evidence type="ECO:0000313" key="4">
    <source>
        <dbReference type="Proteomes" id="UP000252081"/>
    </source>
</evidence>
<feature type="domain" description="Glycosyltransferase 2-like" evidence="2">
    <location>
        <begin position="6"/>
        <end position="126"/>
    </location>
</feature>
<sequence>MNPNFSFIILTFNEEIHLTRLLDSIKQLSAPTFILDSGSTDKTLVIAAAYNAQVQHHPFENHPKQWDFALKNFKINTPWIIGLDADQMVTPELFAKLSDFKNEEYSDVNGIYFNRKNIFQGKWIRYGGYYPMYQLKMFRKGIGFSDLNENMDHRFIVSGNTQIWKDGHIIEENLKENDLSFWYAKHQKYSELVAKEEFERLMGLRTSALHPTLLGNPDERKAWLKKLWWQLPLYIRPYLYFTYRMLFQLGIFEGKNGIKFHYMQGLWFRLQVDKKLNILKKRNKVPYERNQSKRS</sequence>
<name>A0A366L9M5_9SPHI</name>
<dbReference type="SUPFAM" id="SSF53448">
    <property type="entry name" value="Nucleotide-diphospho-sugar transferases"/>
    <property type="match status" value="1"/>
</dbReference>
<dbReference type="InterPro" id="IPR001173">
    <property type="entry name" value="Glyco_trans_2-like"/>
</dbReference>
<dbReference type="RefSeq" id="WP_113947929.1">
    <property type="nucleotide sequence ID" value="NZ_QNQU01000004.1"/>
</dbReference>
<dbReference type="Gene3D" id="3.90.550.10">
    <property type="entry name" value="Spore Coat Polysaccharide Biosynthesis Protein SpsA, Chain A"/>
    <property type="match status" value="1"/>
</dbReference>
<evidence type="ECO:0000259" key="2">
    <source>
        <dbReference type="Pfam" id="PF00535"/>
    </source>
</evidence>
<organism evidence="3 4">
    <name type="scientific">Pedobacter miscanthi</name>
    <dbReference type="NCBI Taxonomy" id="2259170"/>
    <lineage>
        <taxon>Bacteria</taxon>
        <taxon>Pseudomonadati</taxon>
        <taxon>Bacteroidota</taxon>
        <taxon>Sphingobacteriia</taxon>
        <taxon>Sphingobacteriales</taxon>
        <taxon>Sphingobacteriaceae</taxon>
        <taxon>Pedobacter</taxon>
    </lineage>
</organism>
<dbReference type="PANTHER" id="PTHR43630:SF2">
    <property type="entry name" value="GLYCOSYLTRANSFERASE"/>
    <property type="match status" value="1"/>
</dbReference>
<comment type="caution">
    <text evidence="3">The sequence shown here is derived from an EMBL/GenBank/DDBJ whole genome shotgun (WGS) entry which is preliminary data.</text>
</comment>
<dbReference type="GO" id="GO:0016740">
    <property type="term" value="F:transferase activity"/>
    <property type="evidence" value="ECO:0007669"/>
    <property type="project" value="UniProtKB-KW"/>
</dbReference>
<protein>
    <submittedName>
        <fullName evidence="3">Glycosyltransferase family 2 protein</fullName>
    </submittedName>
</protein>
<reference evidence="3 4" key="1">
    <citation type="submission" date="2018-07" db="EMBL/GenBank/DDBJ databases">
        <title>A draft genome of a endophytic bacteria, a new species of Pedobacter.</title>
        <authorList>
            <person name="Zhang Z.D."/>
            <person name="Chen Z.J."/>
        </authorList>
    </citation>
    <scope>NUCLEOTIDE SEQUENCE [LARGE SCALE GENOMIC DNA]</scope>
    <source>
        <strain evidence="3 4">RS10</strain>
    </source>
</reference>
<dbReference type="CDD" id="cd02511">
    <property type="entry name" value="Beta4Glucosyltransferase"/>
    <property type="match status" value="1"/>
</dbReference>
<comment type="similarity">
    <text evidence="1">Belongs to the glycosyltransferase 2 family. WaaE/KdtX subfamily.</text>
</comment>
<gene>
    <name evidence="3" type="ORF">DRW42_06030</name>
</gene>
<dbReference type="Proteomes" id="UP000252081">
    <property type="component" value="Unassembled WGS sequence"/>
</dbReference>
<keyword evidence="3" id="KW-0808">Transferase</keyword>
<proteinExistence type="inferred from homology"/>
<evidence type="ECO:0000313" key="3">
    <source>
        <dbReference type="EMBL" id="RBQ09994.1"/>
    </source>
</evidence>